<gene>
    <name evidence="8" type="primary">ftsQ</name>
    <name evidence="11" type="ORF">TEK04_04605</name>
</gene>
<feature type="region of interest" description="Disordered" evidence="9">
    <location>
        <begin position="1"/>
        <end position="43"/>
    </location>
</feature>
<proteinExistence type="inferred from homology"/>
<sequence>MPRTGSTTRDRTRGGRRGGPGRGGRGGPASGGPAGVTRLRPRRRRLDPRRRRIVVGGSVLVLATVLVWVVLASPLLAVRTVQVDGAVTLTANQVRDAAGVAVGTPLARVDTAAAAARVARLPQVADAEVTRGWPDRVVVTLRERVPVAVVAERGTRSLVDAGGTLFATVTGDPPAGVVPLTVADPGPDDRATRAGLAAIVSLPSVVRDQVTEVAATGSDDVTLTLADGTSVLWGSAADADRKAQVLAAVLDQLAAGALEPAAQIDVSSPEEVVLR</sequence>
<keyword evidence="4 8" id="KW-0812">Transmembrane</keyword>
<dbReference type="InterPro" id="IPR005548">
    <property type="entry name" value="Cell_div_FtsQ/DivIB_C"/>
</dbReference>
<organism evidence="11 12">
    <name type="scientific">Klenkia sesuvii</name>
    <dbReference type="NCBI Taxonomy" id="3103137"/>
    <lineage>
        <taxon>Bacteria</taxon>
        <taxon>Bacillati</taxon>
        <taxon>Actinomycetota</taxon>
        <taxon>Actinomycetes</taxon>
        <taxon>Geodermatophilales</taxon>
        <taxon>Geodermatophilaceae</taxon>
        <taxon>Klenkia</taxon>
    </lineage>
</organism>
<evidence type="ECO:0000256" key="5">
    <source>
        <dbReference type="ARBA" id="ARBA00022989"/>
    </source>
</evidence>
<comment type="subcellular location">
    <subcellularLocation>
        <location evidence="8">Cell membrane</location>
        <topology evidence="8">Single-pass type II membrane protein</topology>
    </subcellularLocation>
    <subcellularLocation>
        <location evidence="1">Membrane</location>
    </subcellularLocation>
    <text evidence="8">Localizes to the division septum.</text>
</comment>
<evidence type="ECO:0000256" key="8">
    <source>
        <dbReference type="HAMAP-Rule" id="MF_00911"/>
    </source>
</evidence>
<evidence type="ECO:0000256" key="9">
    <source>
        <dbReference type="SAM" id="MobiDB-lite"/>
    </source>
</evidence>
<feature type="compositionally biased region" description="Gly residues" evidence="9">
    <location>
        <begin position="17"/>
        <end position="34"/>
    </location>
</feature>
<evidence type="ECO:0000256" key="7">
    <source>
        <dbReference type="ARBA" id="ARBA00023306"/>
    </source>
</evidence>
<dbReference type="PROSITE" id="PS51779">
    <property type="entry name" value="POTRA"/>
    <property type="match status" value="1"/>
</dbReference>
<dbReference type="InterPro" id="IPR026579">
    <property type="entry name" value="FtsQ"/>
</dbReference>
<evidence type="ECO:0000256" key="4">
    <source>
        <dbReference type="ARBA" id="ARBA00022692"/>
    </source>
</evidence>
<dbReference type="Pfam" id="PF03799">
    <property type="entry name" value="FtsQ_DivIB_C"/>
    <property type="match status" value="1"/>
</dbReference>
<keyword evidence="7 8" id="KW-0131">Cell cycle</keyword>
<dbReference type="Gene3D" id="3.10.20.310">
    <property type="entry name" value="membrane protein fhac"/>
    <property type="match status" value="1"/>
</dbReference>
<dbReference type="EMBL" id="JBAPLU010000003">
    <property type="protein sequence ID" value="MEI4270994.1"/>
    <property type="molecule type" value="Genomic_DNA"/>
</dbReference>
<keyword evidence="5 8" id="KW-1133">Transmembrane helix</keyword>
<dbReference type="InterPro" id="IPR013685">
    <property type="entry name" value="POTRA_FtsQ_type"/>
</dbReference>
<keyword evidence="3 8" id="KW-0132">Cell division</keyword>
<name>A0ABU8DSI7_9ACTN</name>
<evidence type="ECO:0000313" key="11">
    <source>
        <dbReference type="EMBL" id="MEI4270994.1"/>
    </source>
</evidence>
<comment type="function">
    <text evidence="8">Essential cell division protein.</text>
</comment>
<dbReference type="HAMAP" id="MF_00911">
    <property type="entry name" value="FtsQ_subfam"/>
    <property type="match status" value="1"/>
</dbReference>
<evidence type="ECO:0000256" key="1">
    <source>
        <dbReference type="ARBA" id="ARBA00004370"/>
    </source>
</evidence>
<protein>
    <recommendedName>
        <fullName evidence="8">Cell division protein FtsQ</fullName>
    </recommendedName>
</protein>
<feature type="transmembrane region" description="Helical" evidence="8">
    <location>
        <begin position="53"/>
        <end position="71"/>
    </location>
</feature>
<keyword evidence="6 8" id="KW-0472">Membrane</keyword>
<feature type="domain" description="POTRA" evidence="10">
    <location>
        <begin position="76"/>
        <end position="144"/>
    </location>
</feature>
<evidence type="ECO:0000256" key="6">
    <source>
        <dbReference type="ARBA" id="ARBA00023136"/>
    </source>
</evidence>
<comment type="similarity">
    <text evidence="8">Belongs to the FtsQ/DivIB family. FtsQ subfamily.</text>
</comment>
<dbReference type="Proteomes" id="UP001361570">
    <property type="component" value="Unassembled WGS sequence"/>
</dbReference>
<dbReference type="Pfam" id="PF08478">
    <property type="entry name" value="POTRA_1"/>
    <property type="match status" value="1"/>
</dbReference>
<dbReference type="InterPro" id="IPR034746">
    <property type="entry name" value="POTRA"/>
</dbReference>
<dbReference type="PANTHER" id="PTHR37820">
    <property type="entry name" value="CELL DIVISION PROTEIN DIVIB"/>
    <property type="match status" value="1"/>
</dbReference>
<evidence type="ECO:0000256" key="2">
    <source>
        <dbReference type="ARBA" id="ARBA00022475"/>
    </source>
</evidence>
<keyword evidence="12" id="KW-1185">Reference proteome</keyword>
<evidence type="ECO:0000256" key="3">
    <source>
        <dbReference type="ARBA" id="ARBA00022618"/>
    </source>
</evidence>
<dbReference type="InterPro" id="IPR050487">
    <property type="entry name" value="FtsQ_DivIB"/>
</dbReference>
<dbReference type="RefSeq" id="WP_336403136.1">
    <property type="nucleotide sequence ID" value="NZ_JBAPLU010000003.1"/>
</dbReference>
<keyword evidence="2 8" id="KW-1003">Cell membrane</keyword>
<reference evidence="11 12" key="1">
    <citation type="submission" date="2024-03" db="EMBL/GenBank/DDBJ databases">
        <title>Draft genome sequence of Klenkia sp. LSe6-5.</title>
        <authorList>
            <person name="Duangmal K."/>
            <person name="Chantavorakit T."/>
        </authorList>
    </citation>
    <scope>NUCLEOTIDE SEQUENCE [LARGE SCALE GENOMIC DNA]</scope>
    <source>
        <strain evidence="11 12">LSe6-5</strain>
    </source>
</reference>
<evidence type="ECO:0000313" key="12">
    <source>
        <dbReference type="Proteomes" id="UP001361570"/>
    </source>
</evidence>
<dbReference type="PANTHER" id="PTHR37820:SF1">
    <property type="entry name" value="CELL DIVISION PROTEIN FTSQ"/>
    <property type="match status" value="1"/>
</dbReference>
<accession>A0ABU8DSI7</accession>
<evidence type="ECO:0000259" key="10">
    <source>
        <dbReference type="PROSITE" id="PS51779"/>
    </source>
</evidence>
<comment type="caution">
    <text evidence="11">The sequence shown here is derived from an EMBL/GenBank/DDBJ whole genome shotgun (WGS) entry which is preliminary data.</text>
</comment>